<dbReference type="AlphaFoldDB" id="A0AAU9DV69"/>
<sequence>MDYESIIGYKNDLLNRNGYESYSSLDINEFLKRIRVLSKDYENDGKWGITAGGLLFFGKNNAIIHAFPHFQLDYYDKSHPEKDRWTDRISSIESDLNIYTFFKTVEQKLYSTIENPFTIDKESAQRIDHKTPMTIALREGLINMLMHTDYFGDLPLIVNNYLNYYEFANPGKMKVPPQIFSTPMTQ</sequence>
<reference evidence="1 2" key="1">
    <citation type="journal article" date="2023" name="Microbiol. Spectr.">
        <title>Symbiosis of Carpenter Bees with Uncharacterized Lactic Acid Bacteria Showing NAD Auxotrophy.</title>
        <authorList>
            <person name="Kawasaki S."/>
            <person name="Ozawa K."/>
            <person name="Mori T."/>
            <person name="Yamamoto A."/>
            <person name="Ito M."/>
            <person name="Ohkuma M."/>
            <person name="Sakamoto M."/>
            <person name="Matsutani M."/>
        </authorList>
    </citation>
    <scope>NUCLEOTIDE SEQUENCE [LARGE SCALE GENOMIC DNA]</scope>
    <source>
        <strain evidence="1 2">XA3</strain>
    </source>
</reference>
<protein>
    <submittedName>
        <fullName evidence="1">Uncharacterized protein</fullName>
    </submittedName>
</protein>
<name>A0AAU9DV69_9LACO</name>
<gene>
    <name evidence="1" type="ORF">XA3_02090</name>
</gene>
<organism evidence="1 2">
    <name type="scientific">Xylocopilactobacillus apicola</name>
    <dbReference type="NCBI Taxonomy" id="2932184"/>
    <lineage>
        <taxon>Bacteria</taxon>
        <taxon>Bacillati</taxon>
        <taxon>Bacillota</taxon>
        <taxon>Bacilli</taxon>
        <taxon>Lactobacillales</taxon>
        <taxon>Lactobacillaceae</taxon>
        <taxon>Xylocopilactobacillus</taxon>
    </lineage>
</organism>
<evidence type="ECO:0000313" key="2">
    <source>
        <dbReference type="Proteomes" id="UP001321861"/>
    </source>
</evidence>
<dbReference type="EMBL" id="AP026802">
    <property type="protein sequence ID" value="BDR57768.1"/>
    <property type="molecule type" value="Genomic_DNA"/>
</dbReference>
<dbReference type="Gene3D" id="3.30.565.60">
    <property type="match status" value="1"/>
</dbReference>
<dbReference type="InterPro" id="IPR038475">
    <property type="entry name" value="RecG_C_sf"/>
</dbReference>
<accession>A0AAU9DV69</accession>
<evidence type="ECO:0000313" key="1">
    <source>
        <dbReference type="EMBL" id="BDR57768.1"/>
    </source>
</evidence>
<proteinExistence type="predicted"/>
<dbReference type="RefSeq" id="WP_317635709.1">
    <property type="nucleotide sequence ID" value="NZ_AP026802.1"/>
</dbReference>
<dbReference type="Proteomes" id="UP001321861">
    <property type="component" value="Chromosome"/>
</dbReference>
<dbReference type="KEGG" id="xap:XA3_02090"/>
<keyword evidence="2" id="KW-1185">Reference proteome</keyword>